<dbReference type="CDD" id="cd04181">
    <property type="entry name" value="NTP_transferase"/>
    <property type="match status" value="1"/>
</dbReference>
<evidence type="ECO:0000256" key="6">
    <source>
        <dbReference type="ARBA" id="ARBA00022679"/>
    </source>
</evidence>
<dbReference type="InParanoid" id="K9TKQ9"/>
<dbReference type="Gene3D" id="3.40.120.10">
    <property type="entry name" value="Alpha-D-Glucose-1,6-Bisphosphate, subunit A, domain 3"/>
    <property type="match status" value="3"/>
</dbReference>
<accession>K9TKQ9</accession>
<dbReference type="PROSITE" id="PS00101">
    <property type="entry name" value="HEXAPEP_TRANSFERASES"/>
    <property type="match status" value="1"/>
</dbReference>
<dbReference type="Gene3D" id="2.160.10.10">
    <property type="entry name" value="Hexapeptide repeat proteins"/>
    <property type="match status" value="1"/>
</dbReference>
<keyword evidence="5" id="KW-0597">Phosphoprotein</keyword>
<dbReference type="Pfam" id="PF25084">
    <property type="entry name" value="LbH_EIF2B"/>
    <property type="match status" value="1"/>
</dbReference>
<evidence type="ECO:0000256" key="2">
    <source>
        <dbReference type="ARBA" id="ARBA00010231"/>
    </source>
</evidence>
<keyword evidence="3" id="KW-0963">Cytoplasm</keyword>
<name>K9TKQ9_9CYAN</name>
<dbReference type="PATRIC" id="fig|56110.3.peg.4686"/>
<dbReference type="STRING" id="56110.Oscil6304_3887"/>
<reference evidence="14 15" key="1">
    <citation type="submission" date="2012-06" db="EMBL/GenBank/DDBJ databases">
        <title>Finished chromosome of genome of Oscillatoria acuminata PCC 6304.</title>
        <authorList>
            <consortium name="US DOE Joint Genome Institute"/>
            <person name="Gugger M."/>
            <person name="Coursin T."/>
            <person name="Rippka R."/>
            <person name="Tandeau De Marsac N."/>
            <person name="Huntemann M."/>
            <person name="Wei C.-L."/>
            <person name="Han J."/>
            <person name="Detter J.C."/>
            <person name="Han C."/>
            <person name="Tapia R."/>
            <person name="Davenport K."/>
            <person name="Daligault H."/>
            <person name="Erkkila T."/>
            <person name="Gu W."/>
            <person name="Munk A.C.C."/>
            <person name="Teshima H."/>
            <person name="Xu Y."/>
            <person name="Chain P."/>
            <person name="Chen A."/>
            <person name="Krypides N."/>
            <person name="Mavromatis K."/>
            <person name="Markowitz V."/>
            <person name="Szeto E."/>
            <person name="Ivanova N."/>
            <person name="Mikhailova N."/>
            <person name="Ovchinnikova G."/>
            <person name="Pagani I."/>
            <person name="Pati A."/>
            <person name="Goodwin L."/>
            <person name="Peters L."/>
            <person name="Pitluck S."/>
            <person name="Woyke T."/>
            <person name="Kerfeld C."/>
        </authorList>
    </citation>
    <scope>NUCLEOTIDE SEQUENCE [LARGE SCALE GENOMIC DNA]</scope>
    <source>
        <strain evidence="14 15">PCC 6304</strain>
    </source>
</reference>
<evidence type="ECO:0000259" key="10">
    <source>
        <dbReference type="Pfam" id="PF02878"/>
    </source>
</evidence>
<feature type="domain" description="Alpha-D-phosphohexomutase alpha/beta/alpha" evidence="11">
    <location>
        <begin position="534"/>
        <end position="631"/>
    </location>
</feature>
<dbReference type="PANTHER" id="PTHR22572">
    <property type="entry name" value="SUGAR-1-PHOSPHATE GUANYL TRANSFERASE"/>
    <property type="match status" value="1"/>
</dbReference>
<evidence type="ECO:0000313" key="15">
    <source>
        <dbReference type="Proteomes" id="UP000010367"/>
    </source>
</evidence>
<evidence type="ECO:0000256" key="5">
    <source>
        <dbReference type="ARBA" id="ARBA00022553"/>
    </source>
</evidence>
<evidence type="ECO:0000259" key="9">
    <source>
        <dbReference type="Pfam" id="PF00483"/>
    </source>
</evidence>
<dbReference type="Pfam" id="PF02879">
    <property type="entry name" value="PGM_PMM_II"/>
    <property type="match status" value="1"/>
</dbReference>
<dbReference type="RefSeq" id="WP_015150062.1">
    <property type="nucleotide sequence ID" value="NC_019693.1"/>
</dbReference>
<dbReference type="AlphaFoldDB" id="K9TKQ9"/>
<dbReference type="Pfam" id="PF00483">
    <property type="entry name" value="NTP_transferase"/>
    <property type="match status" value="1"/>
</dbReference>
<dbReference type="Gene3D" id="3.30.310.50">
    <property type="entry name" value="Alpha-D-phosphohexomutase, C-terminal domain"/>
    <property type="match status" value="1"/>
</dbReference>
<dbReference type="SUPFAM" id="SSF51161">
    <property type="entry name" value="Trimeric LpxA-like enzymes"/>
    <property type="match status" value="1"/>
</dbReference>
<dbReference type="InterPro" id="IPR005846">
    <property type="entry name" value="A-D-PHexomutase_a/b/a-III"/>
</dbReference>
<organism evidence="14 15">
    <name type="scientific">Oscillatoria acuminata PCC 6304</name>
    <dbReference type="NCBI Taxonomy" id="56110"/>
    <lineage>
        <taxon>Bacteria</taxon>
        <taxon>Bacillati</taxon>
        <taxon>Cyanobacteriota</taxon>
        <taxon>Cyanophyceae</taxon>
        <taxon>Oscillatoriophycideae</taxon>
        <taxon>Oscillatoriales</taxon>
        <taxon>Oscillatoriaceae</taxon>
        <taxon>Oscillatoria</taxon>
    </lineage>
</organism>
<dbReference type="Pfam" id="PF02878">
    <property type="entry name" value="PGM_PMM_I"/>
    <property type="match status" value="1"/>
</dbReference>
<dbReference type="Pfam" id="PF02880">
    <property type="entry name" value="PGM_PMM_III"/>
    <property type="match status" value="1"/>
</dbReference>
<dbReference type="SUPFAM" id="SSF55957">
    <property type="entry name" value="Phosphoglucomutase, C-terminal domain"/>
    <property type="match status" value="1"/>
</dbReference>
<dbReference type="GO" id="GO:0016740">
    <property type="term" value="F:transferase activity"/>
    <property type="evidence" value="ECO:0007669"/>
    <property type="project" value="UniProtKB-KW"/>
</dbReference>
<dbReference type="GO" id="GO:0031470">
    <property type="term" value="C:carboxysome"/>
    <property type="evidence" value="ECO:0007669"/>
    <property type="project" value="UniProtKB-ARBA"/>
</dbReference>
<dbReference type="FunFam" id="3.90.550.10:FF:000013">
    <property type="entry name" value="mannose-1-phosphate guanyltransferase beta"/>
    <property type="match status" value="1"/>
</dbReference>
<dbReference type="KEGG" id="oac:Oscil6304_3887"/>
<dbReference type="InterPro" id="IPR005835">
    <property type="entry name" value="NTP_transferase_dom"/>
</dbReference>
<evidence type="ECO:0000256" key="3">
    <source>
        <dbReference type="ARBA" id="ARBA00022490"/>
    </source>
</evidence>
<evidence type="ECO:0000256" key="8">
    <source>
        <dbReference type="ARBA" id="ARBA00022917"/>
    </source>
</evidence>
<keyword evidence="7" id="KW-0677">Repeat</keyword>
<dbReference type="SUPFAM" id="SSF53738">
    <property type="entry name" value="Phosphoglucomutase, first 3 domains"/>
    <property type="match status" value="2"/>
</dbReference>
<protein>
    <submittedName>
        <fullName evidence="14">Nucleoside-diphosphate-sugar pyrophosphorylase family protein</fullName>
    </submittedName>
</protein>
<evidence type="ECO:0000256" key="1">
    <source>
        <dbReference type="ARBA" id="ARBA00004514"/>
    </source>
</evidence>
<feature type="domain" description="EIF2B subunit epsilon/gamma LbH" evidence="13">
    <location>
        <begin position="253"/>
        <end position="352"/>
    </location>
</feature>
<dbReference type="SUPFAM" id="SSF53448">
    <property type="entry name" value="Nucleotide-diphospho-sugar transferases"/>
    <property type="match status" value="1"/>
</dbReference>
<dbReference type="InterPro" id="IPR050486">
    <property type="entry name" value="Mannose-1P_guanyltransferase"/>
</dbReference>
<keyword evidence="4" id="KW-0396">Initiation factor</keyword>
<dbReference type="InterPro" id="IPR005844">
    <property type="entry name" value="A-D-PHexomutase_a/b/a-I"/>
</dbReference>
<evidence type="ECO:0000256" key="4">
    <source>
        <dbReference type="ARBA" id="ARBA00022540"/>
    </source>
</evidence>
<keyword evidence="15" id="KW-1185">Reference proteome</keyword>
<dbReference type="InterPro" id="IPR005845">
    <property type="entry name" value="A-D-PHexomutase_a/b/a-II"/>
</dbReference>
<dbReference type="InterPro" id="IPR056764">
    <property type="entry name" value="LbH_EIF2B3/5"/>
</dbReference>
<evidence type="ECO:0000259" key="11">
    <source>
        <dbReference type="Pfam" id="PF02879"/>
    </source>
</evidence>
<evidence type="ECO:0000256" key="7">
    <source>
        <dbReference type="ARBA" id="ARBA00022737"/>
    </source>
</evidence>
<dbReference type="eggNOG" id="COG1208">
    <property type="taxonomic scope" value="Bacteria"/>
</dbReference>
<gene>
    <name evidence="14" type="ORF">Oscil6304_3887</name>
</gene>
<dbReference type="EMBL" id="CP003607">
    <property type="protein sequence ID" value="AFY83437.1"/>
    <property type="molecule type" value="Genomic_DNA"/>
</dbReference>
<dbReference type="InterPro" id="IPR029044">
    <property type="entry name" value="Nucleotide-diphossugar_trans"/>
</dbReference>
<dbReference type="InterPro" id="IPR018357">
    <property type="entry name" value="Hexapep_transf_CS"/>
</dbReference>
<comment type="similarity">
    <text evidence="2">Belongs to the phosphohexose mutase family.</text>
</comment>
<keyword evidence="6" id="KW-0808">Transferase</keyword>
<dbReference type="InterPro" id="IPR016055">
    <property type="entry name" value="A-D-PHexomutase_a/b/a-I/II/III"/>
</dbReference>
<dbReference type="InterPro" id="IPR011004">
    <property type="entry name" value="Trimer_LpxA-like_sf"/>
</dbReference>
<feature type="domain" description="Nucleotidyl transferase" evidence="9">
    <location>
        <begin position="3"/>
        <end position="229"/>
    </location>
</feature>
<keyword evidence="8" id="KW-0648">Protein biosynthesis</keyword>
<dbReference type="GO" id="GO:0005975">
    <property type="term" value="P:carbohydrate metabolic process"/>
    <property type="evidence" value="ECO:0007669"/>
    <property type="project" value="InterPro"/>
</dbReference>
<proteinExistence type="inferred from homology"/>
<evidence type="ECO:0000259" key="12">
    <source>
        <dbReference type="Pfam" id="PF02880"/>
    </source>
</evidence>
<dbReference type="OrthoDB" id="9803871at2"/>
<sequence>MRAVLMAGGSGTRLRPLTCDLPKPMVPILNRPIAEHIVNLLRRHHITEIIATLHYLPDVMRDYFQDGNEFGVQMTYAVEEDQPLGTAGCVKNIAELLDETFLVISGDSITDFDLTAAIKFHKEKGSKATLVLTRVPNPVEFGVVITDEQLRIQRFLEKPSTSEIFSDTVNTGIYILEPEVLDYLPANQESDFSKDLFPLLLEKGDPMYGYIAEGYWCDVGHLDAYRESQYDGLLEKVKLDFAYELRSPGLWIGQNTFIDPSAKIETPVVIGDNCRIGARAKLESGTILGDNVTIGSDADLKRPIVWNGAIIGDEAHLRACVACRGVRVDRRAHVLEGAVVGSLSSVGEEAQISPGVRVWPSKKIESGATLNINLIWGQAAQRNLFAQRGVSGLANIDITPEFAVKLGAAYGSTLQPGASITVSRDQRSISRMVSRSLIAGLMSVGTHVQNLEATAIPVARYIVPTLSVEGGLHVRLHPERPDSLLIEFFDNKGINISKAREKKIEGAYFKEDFRRAQIQEIGNMAYPSQVLDLYSTGFEKHLNVEAIRYSNSKVVIDYAYSVSGAVLPQLLAKFGSDAVVLNASLSQMAPVNEERENLLLQLGQVVEALHANFGVQVSANGELLILVDESGSPIRGELLTAVMVQMILTTNPRSTVVVPVHASSAVEHIARRHDGKVIRTKANPTALMEACHTNPNVVLGGSGDMGFIFPELHPGFDAMFCIAKAIEMLTIQEESLGQVRAEVPRVCHKTLTVRCPWTVKGALMRHLVETHPADNLELIDGVKIFDRPHDDSWVLILPDAGEPMVHIFANSSDREWVDTSLMQYRKYVQDFVQEQEGGDMNMSGDN</sequence>
<dbReference type="CDD" id="cd05805">
    <property type="entry name" value="MPG1_transferase"/>
    <property type="match status" value="1"/>
</dbReference>
<feature type="domain" description="Alpha-D-phosphohexomutase alpha/beta/alpha" evidence="10">
    <location>
        <begin position="383"/>
        <end position="514"/>
    </location>
</feature>
<evidence type="ECO:0000259" key="13">
    <source>
        <dbReference type="Pfam" id="PF25084"/>
    </source>
</evidence>
<dbReference type="eggNOG" id="COG1109">
    <property type="taxonomic scope" value="Bacteria"/>
</dbReference>
<dbReference type="InterPro" id="IPR036900">
    <property type="entry name" value="A-D-PHexomutase_C_sf"/>
</dbReference>
<evidence type="ECO:0000313" key="14">
    <source>
        <dbReference type="EMBL" id="AFY83437.1"/>
    </source>
</evidence>
<comment type="subcellular location">
    <subcellularLocation>
        <location evidence="1">Cytoplasm</location>
        <location evidence="1">Cytosol</location>
    </subcellularLocation>
</comment>
<dbReference type="Gene3D" id="3.90.550.10">
    <property type="entry name" value="Spore Coat Polysaccharide Biosynthesis Protein SpsA, Chain A"/>
    <property type="match status" value="1"/>
</dbReference>
<dbReference type="GO" id="GO:0016868">
    <property type="term" value="F:intramolecular phosphotransferase activity"/>
    <property type="evidence" value="ECO:0007669"/>
    <property type="project" value="InterPro"/>
</dbReference>
<dbReference type="GO" id="GO:0043886">
    <property type="term" value="F:structural constituent of carboxysome shell"/>
    <property type="evidence" value="ECO:0007669"/>
    <property type="project" value="UniProtKB-ARBA"/>
</dbReference>
<dbReference type="HOGENOM" id="CLU_017652_1_0_3"/>
<dbReference type="Proteomes" id="UP000010367">
    <property type="component" value="Chromosome"/>
</dbReference>
<feature type="domain" description="Alpha-D-phosphohexomutase alpha/beta/alpha" evidence="12">
    <location>
        <begin position="638"/>
        <end position="743"/>
    </location>
</feature>